<feature type="transmembrane region" description="Helical" evidence="1">
    <location>
        <begin position="12"/>
        <end position="30"/>
    </location>
</feature>
<keyword evidence="1" id="KW-0472">Membrane</keyword>
<keyword evidence="3" id="KW-1185">Reference proteome</keyword>
<dbReference type="EMBL" id="JAKGSI010000001">
    <property type="protein sequence ID" value="MCF4005597.1"/>
    <property type="molecule type" value="Genomic_DNA"/>
</dbReference>
<protein>
    <submittedName>
        <fullName evidence="2">Uncharacterized protein</fullName>
    </submittedName>
</protein>
<evidence type="ECO:0000256" key="1">
    <source>
        <dbReference type="SAM" id="Phobius"/>
    </source>
</evidence>
<reference evidence="2" key="1">
    <citation type="submission" date="2022-01" db="EMBL/GenBank/DDBJ databases">
        <title>Corynebacterium sp. nov isolated from isolated from the feces of the greater white-fronted geese (Anser albifrons) at Poyang Lake, PR China.</title>
        <authorList>
            <person name="Liu Q."/>
        </authorList>
    </citation>
    <scope>NUCLEOTIDE SEQUENCE</scope>
    <source>
        <strain evidence="2">JCM 32435</strain>
    </source>
</reference>
<comment type="caution">
    <text evidence="2">The sequence shown here is derived from an EMBL/GenBank/DDBJ whole genome shotgun (WGS) entry which is preliminary data.</text>
</comment>
<feature type="transmembrane region" description="Helical" evidence="1">
    <location>
        <begin position="36"/>
        <end position="53"/>
    </location>
</feature>
<proteinExistence type="predicted"/>
<keyword evidence="1" id="KW-1133">Transmembrane helix</keyword>
<keyword evidence="1" id="KW-0812">Transmembrane</keyword>
<dbReference type="RefSeq" id="WP_236117411.1">
    <property type="nucleotide sequence ID" value="NZ_JAKGSI010000001.1"/>
</dbReference>
<evidence type="ECO:0000313" key="3">
    <source>
        <dbReference type="Proteomes" id="UP001139336"/>
    </source>
</evidence>
<name>A0A9X1QNM5_9CORY</name>
<gene>
    <name evidence="2" type="ORF">L1O03_00145</name>
</gene>
<accession>A0A9X1QNM5</accession>
<dbReference type="AlphaFoldDB" id="A0A9X1QNM5"/>
<organism evidence="2 3">
    <name type="scientific">Corynebacterium uropygiale</name>
    <dbReference type="NCBI Taxonomy" id="1775911"/>
    <lineage>
        <taxon>Bacteria</taxon>
        <taxon>Bacillati</taxon>
        <taxon>Actinomycetota</taxon>
        <taxon>Actinomycetes</taxon>
        <taxon>Mycobacteriales</taxon>
        <taxon>Corynebacteriaceae</taxon>
        <taxon>Corynebacterium</taxon>
    </lineage>
</organism>
<sequence length="87" mass="9321">MLNKTNSSAGNAFSWLVSFVLLYVAIALCLHGVEKYPLILGGIVVYVVTWGLEKTSYRRAEGNDLPIIIGAAVVALTLAGCFLLSPH</sequence>
<evidence type="ECO:0000313" key="2">
    <source>
        <dbReference type="EMBL" id="MCF4005597.1"/>
    </source>
</evidence>
<feature type="transmembrane region" description="Helical" evidence="1">
    <location>
        <begin position="65"/>
        <end position="85"/>
    </location>
</feature>
<dbReference type="Proteomes" id="UP001139336">
    <property type="component" value="Unassembled WGS sequence"/>
</dbReference>